<keyword evidence="2" id="KW-1185">Reference proteome</keyword>
<dbReference type="RefSeq" id="WP_130923058.1">
    <property type="nucleotide sequence ID" value="NZ_JAANOL010000002.1"/>
</dbReference>
<protein>
    <recommendedName>
        <fullName evidence="3">DUF3575 domain-containing protein</fullName>
    </recommendedName>
</protein>
<sequence length="160" mass="18136">MKYPITLFLLFVVLQLSAQETKPLYSISILSPSIGLEKSIQENNSLKLSIENSIGYGSTNGLQSKLFLLRGEYRHYYNLEKRRDEGRLSTNYSGNYIGLFAEPSFVFKKGEEATHMYAGGVWGIQRNYNNHFHLDLSVNAGIGQNGFETKAGLRLGFWLK</sequence>
<evidence type="ECO:0000313" key="2">
    <source>
        <dbReference type="Proteomes" id="UP000293583"/>
    </source>
</evidence>
<dbReference type="OrthoDB" id="883248at2"/>
<gene>
    <name evidence="1" type="ORF">EWU20_05765</name>
</gene>
<organism evidence="1 2">
    <name type="scientific">Aquirufa antheringensis</name>
    <dbReference type="NCBI Taxonomy" id="2516559"/>
    <lineage>
        <taxon>Bacteria</taxon>
        <taxon>Pseudomonadati</taxon>
        <taxon>Bacteroidota</taxon>
        <taxon>Cytophagia</taxon>
        <taxon>Cytophagales</taxon>
        <taxon>Flectobacillaceae</taxon>
        <taxon>Aquirufa</taxon>
    </lineage>
</organism>
<dbReference type="Proteomes" id="UP000293583">
    <property type="component" value="Unassembled WGS sequence"/>
</dbReference>
<name>A0A4Q9BFW8_9BACT</name>
<dbReference type="EMBL" id="SEWY01000002">
    <property type="protein sequence ID" value="TBH74651.1"/>
    <property type="molecule type" value="Genomic_DNA"/>
</dbReference>
<reference evidence="1 2" key="1">
    <citation type="submission" date="2019-02" db="EMBL/GenBank/DDBJ databases">
        <title>Genome of a new Bacteroidetes strain.</title>
        <authorList>
            <person name="Pitt A."/>
        </authorList>
    </citation>
    <scope>NUCLEOTIDE SEQUENCE [LARGE SCALE GENOMIC DNA]</scope>
    <source>
        <strain evidence="1 2">103A-SOEBACH</strain>
    </source>
</reference>
<accession>A0A4Q9BFW8</accession>
<proteinExistence type="predicted"/>
<comment type="caution">
    <text evidence="1">The sequence shown here is derived from an EMBL/GenBank/DDBJ whole genome shotgun (WGS) entry which is preliminary data.</text>
</comment>
<evidence type="ECO:0008006" key="3">
    <source>
        <dbReference type="Google" id="ProtNLM"/>
    </source>
</evidence>
<dbReference type="AlphaFoldDB" id="A0A4Q9BFW8"/>
<evidence type="ECO:0000313" key="1">
    <source>
        <dbReference type="EMBL" id="TBH74651.1"/>
    </source>
</evidence>